<feature type="transmembrane region" description="Helical" evidence="1">
    <location>
        <begin position="30"/>
        <end position="48"/>
    </location>
</feature>
<name>A0A6V7RA85_9STAP</name>
<dbReference type="Proteomes" id="UP000534001">
    <property type="component" value="Unassembled WGS sequence"/>
</dbReference>
<evidence type="ECO:0000256" key="1">
    <source>
        <dbReference type="SAM" id="Phobius"/>
    </source>
</evidence>
<organism evidence="2 4">
    <name type="scientific">Jeotgalicoccus coquinae</name>
    <dbReference type="NCBI Taxonomy" id="709509"/>
    <lineage>
        <taxon>Bacteria</taxon>
        <taxon>Bacillati</taxon>
        <taxon>Bacillota</taxon>
        <taxon>Bacilli</taxon>
        <taxon>Bacillales</taxon>
        <taxon>Staphylococcaceae</taxon>
        <taxon>Jeotgalicoccus</taxon>
    </lineage>
</organism>
<dbReference type="Proteomes" id="UP000545588">
    <property type="component" value="Unassembled WGS sequence"/>
</dbReference>
<reference evidence="2 4" key="1">
    <citation type="submission" date="2020-07" db="EMBL/GenBank/DDBJ databases">
        <authorList>
            <person name="Criscuolo A."/>
        </authorList>
    </citation>
    <scope>NUCLEOTIDE SEQUENCE [LARGE SCALE GENOMIC DNA]</scope>
    <source>
        <strain evidence="2">CIP111751</strain>
    </source>
</reference>
<dbReference type="EMBL" id="CAJEWA010000005">
    <property type="protein sequence ID" value="CAD2073884.1"/>
    <property type="molecule type" value="Genomic_DNA"/>
</dbReference>
<sequence>MKKVFNIIFLVIIGLILLTVLAFWFTDTIIRPSTAVLLVVVLAVAVIVKNRVAKNTEEKEE</sequence>
<keyword evidence="1" id="KW-0812">Transmembrane</keyword>
<dbReference type="EMBL" id="JACHFF010000001">
    <property type="protein sequence ID" value="MBB6422859.1"/>
    <property type="molecule type" value="Genomic_DNA"/>
</dbReference>
<dbReference type="RefSeq" id="WP_184281940.1">
    <property type="nucleotide sequence ID" value="NZ_BMCO01000001.1"/>
</dbReference>
<protein>
    <submittedName>
        <fullName evidence="3">Membrane protein YqjE</fullName>
    </submittedName>
</protein>
<keyword evidence="5" id="KW-1185">Reference proteome</keyword>
<accession>A0A6V7RA85</accession>
<evidence type="ECO:0000313" key="4">
    <source>
        <dbReference type="Proteomes" id="UP000534001"/>
    </source>
</evidence>
<evidence type="ECO:0000313" key="5">
    <source>
        <dbReference type="Proteomes" id="UP000545588"/>
    </source>
</evidence>
<comment type="caution">
    <text evidence="2">The sequence shown here is derived from an EMBL/GenBank/DDBJ whole genome shotgun (WGS) entry which is preliminary data.</text>
</comment>
<reference evidence="3 5" key="2">
    <citation type="submission" date="2020-08" db="EMBL/GenBank/DDBJ databases">
        <title>Genomic Encyclopedia of Type Strains, Phase IV (KMG-IV): sequencing the most valuable type-strain genomes for metagenomic binning, comparative biology and taxonomic classification.</title>
        <authorList>
            <person name="Goeker M."/>
        </authorList>
    </citation>
    <scope>NUCLEOTIDE SEQUENCE [LARGE SCALE GENOMIC DNA]</scope>
    <source>
        <strain evidence="3 5">DSM 22419</strain>
    </source>
</reference>
<feature type="transmembrane region" description="Helical" evidence="1">
    <location>
        <begin position="7"/>
        <end position="24"/>
    </location>
</feature>
<proteinExistence type="predicted"/>
<gene>
    <name evidence="3" type="ORF">HNR41_000785</name>
    <name evidence="2" type="ORF">JEOCOQ751_00821</name>
</gene>
<keyword evidence="1" id="KW-0472">Membrane</keyword>
<evidence type="ECO:0000313" key="2">
    <source>
        <dbReference type="EMBL" id="CAD2073884.1"/>
    </source>
</evidence>
<keyword evidence="1" id="KW-1133">Transmembrane helix</keyword>
<dbReference type="AlphaFoldDB" id="A0A6V7RA85"/>
<evidence type="ECO:0000313" key="3">
    <source>
        <dbReference type="EMBL" id="MBB6422859.1"/>
    </source>
</evidence>